<feature type="region of interest" description="Disordered" evidence="1">
    <location>
        <begin position="76"/>
        <end position="110"/>
    </location>
</feature>
<protein>
    <submittedName>
        <fullName evidence="2">Uncharacterized protein</fullName>
    </submittedName>
</protein>
<dbReference type="Proteomes" id="UP001500393">
    <property type="component" value="Unassembled WGS sequence"/>
</dbReference>
<proteinExistence type="predicted"/>
<feature type="compositionally biased region" description="Polar residues" evidence="1">
    <location>
        <begin position="99"/>
        <end position="110"/>
    </location>
</feature>
<accession>A0ABP4PBG2</accession>
<keyword evidence="3" id="KW-1185">Reference proteome</keyword>
<evidence type="ECO:0000313" key="3">
    <source>
        <dbReference type="Proteomes" id="UP001500393"/>
    </source>
</evidence>
<gene>
    <name evidence="2" type="ORF">GCM10009789_31770</name>
</gene>
<dbReference type="EMBL" id="BAAAOS010000019">
    <property type="protein sequence ID" value="GAA1575989.1"/>
    <property type="molecule type" value="Genomic_DNA"/>
</dbReference>
<organism evidence="2 3">
    <name type="scientific">Kribbella sancticallisti</name>
    <dbReference type="NCBI Taxonomy" id="460087"/>
    <lineage>
        <taxon>Bacteria</taxon>
        <taxon>Bacillati</taxon>
        <taxon>Actinomycetota</taxon>
        <taxon>Actinomycetes</taxon>
        <taxon>Propionibacteriales</taxon>
        <taxon>Kribbellaceae</taxon>
        <taxon>Kribbella</taxon>
    </lineage>
</organism>
<evidence type="ECO:0000256" key="1">
    <source>
        <dbReference type="SAM" id="MobiDB-lite"/>
    </source>
</evidence>
<sequence length="235" mass="24881">MDDVKRLLTQFADRAVDGIPPADVDADVARGRRALRRIKARRRVTGVLCAAAVTTAVLAIGNQVKWWGGGETEVATGAEEASAPAAGADTDRSLATPAATPSRSDEGATTYSSSTIALVANQQVWRNIGCTLAPLGWTAEPTATAERVVLTPPSARTSDDVAAKLELRAAPQAQTLQAVRVTEEAGKVFHLGTFAGRETGQVMVGDTWLMVQLPVGTQEWNDDLLRRFLASCTVN</sequence>
<feature type="compositionally biased region" description="Low complexity" evidence="1">
    <location>
        <begin position="76"/>
        <end position="88"/>
    </location>
</feature>
<reference evidence="3" key="1">
    <citation type="journal article" date="2019" name="Int. J. Syst. Evol. Microbiol.">
        <title>The Global Catalogue of Microorganisms (GCM) 10K type strain sequencing project: providing services to taxonomists for standard genome sequencing and annotation.</title>
        <authorList>
            <consortium name="The Broad Institute Genomics Platform"/>
            <consortium name="The Broad Institute Genome Sequencing Center for Infectious Disease"/>
            <person name="Wu L."/>
            <person name="Ma J."/>
        </authorList>
    </citation>
    <scope>NUCLEOTIDE SEQUENCE [LARGE SCALE GENOMIC DNA]</scope>
    <source>
        <strain evidence="3">JCM 14969</strain>
    </source>
</reference>
<evidence type="ECO:0000313" key="2">
    <source>
        <dbReference type="EMBL" id="GAA1575989.1"/>
    </source>
</evidence>
<comment type="caution">
    <text evidence="2">The sequence shown here is derived from an EMBL/GenBank/DDBJ whole genome shotgun (WGS) entry which is preliminary data.</text>
</comment>
<name>A0ABP4PBG2_9ACTN</name>